<dbReference type="Proteomes" id="UP000256899">
    <property type="component" value="Unassembled WGS sequence"/>
</dbReference>
<dbReference type="EMBL" id="QUOT01000001">
    <property type="protein sequence ID" value="REL31139.1"/>
    <property type="molecule type" value="Genomic_DNA"/>
</dbReference>
<dbReference type="PANTHER" id="PTHR36932:SF1">
    <property type="entry name" value="CAPSULAR POLYSACCHARIDE BIOSYNTHESIS PROTEIN"/>
    <property type="match status" value="1"/>
</dbReference>
<dbReference type="AlphaFoldDB" id="A0A3E0U300"/>
<keyword evidence="2" id="KW-0436">Ligase</keyword>
<sequence>MLEQKMISMLYTKFVANVLFPLHELLKKHDTVRVKKQLEQSQWQSPQIINENANKRLTKFLEKAAKEVPYYQDVFNKLSIEASAIRSKADLSVLPFLDKAVIREHFDQLKSKSAGPTQPFTTGGSSGTPLTFLLSKERVSHDVAEKWRATRWWGVDIGDKEIVAWGSPIELGAQDKVRVTRDKLFRSTLIPAFDMDESKLLGFIDQIKRIKPKMLFGYPSVYALIAKTAQKHGISLDNLGIKVVFVTSERLYPYQQEQIEQVFNAPVANGYGGRDAGFIAHACPHGKMHISAEDIIVEIVDSQGNVLPDGESGEIVVTHMATSDFPFIRYRTGDVGAIDTAPCACGRGLHILKNIEGRTTDFVVAYDGTMMHGLALIYIIREMKGIDAFKIVQESLIHTRVEIVSTDALTETMRSVIVNGFKQRLGEAVEVELQVVDSIAAEKSGKFRYVVSKVEY</sequence>
<name>A0A3E0U300_9GAMM</name>
<gene>
    <name evidence="2" type="ORF">DXX94_10685</name>
</gene>
<dbReference type="PANTHER" id="PTHR36932">
    <property type="entry name" value="CAPSULAR POLYSACCHARIDE BIOSYNTHESIS PROTEIN"/>
    <property type="match status" value="1"/>
</dbReference>
<organism evidence="2 3">
    <name type="scientific">Thalassotalea euphylliae</name>
    <dbReference type="NCBI Taxonomy" id="1655234"/>
    <lineage>
        <taxon>Bacteria</taxon>
        <taxon>Pseudomonadati</taxon>
        <taxon>Pseudomonadota</taxon>
        <taxon>Gammaproteobacteria</taxon>
        <taxon>Alteromonadales</taxon>
        <taxon>Colwelliaceae</taxon>
        <taxon>Thalassotalea</taxon>
    </lineage>
</organism>
<dbReference type="SUPFAM" id="SSF56801">
    <property type="entry name" value="Acetyl-CoA synthetase-like"/>
    <property type="match status" value="1"/>
</dbReference>
<dbReference type="InterPro" id="IPR000873">
    <property type="entry name" value="AMP-dep_synth/lig_dom"/>
</dbReference>
<accession>A0A3E0U300</accession>
<feature type="domain" description="AMP-dependent synthetase/ligase" evidence="1">
    <location>
        <begin position="201"/>
        <end position="318"/>
    </location>
</feature>
<comment type="caution">
    <text evidence="2">The sequence shown here is derived from an EMBL/GenBank/DDBJ whole genome shotgun (WGS) entry which is preliminary data.</text>
</comment>
<dbReference type="InterPro" id="IPR042099">
    <property type="entry name" value="ANL_N_sf"/>
</dbReference>
<proteinExistence type="predicted"/>
<protein>
    <submittedName>
        <fullName evidence="2">Phenylacetate--CoA ligase family protein</fullName>
    </submittedName>
</protein>
<reference evidence="3" key="1">
    <citation type="submission" date="2018-08" db="EMBL/GenBank/DDBJ databases">
        <title>Thalassotalea euphylliae genome.</title>
        <authorList>
            <person name="Summers S."/>
            <person name="Rice S.A."/>
            <person name="Freckelton M.L."/>
            <person name="Nedved B.T."/>
            <person name="Hadfield M.G."/>
        </authorList>
    </citation>
    <scope>NUCLEOTIDE SEQUENCE [LARGE SCALE GENOMIC DNA]</scope>
    <source>
        <strain evidence="3">H3</strain>
    </source>
</reference>
<keyword evidence="3" id="KW-1185">Reference proteome</keyword>
<dbReference type="GO" id="GO:0016874">
    <property type="term" value="F:ligase activity"/>
    <property type="evidence" value="ECO:0007669"/>
    <property type="project" value="UniProtKB-KW"/>
</dbReference>
<dbReference type="Pfam" id="PF00501">
    <property type="entry name" value="AMP-binding"/>
    <property type="match status" value="1"/>
</dbReference>
<evidence type="ECO:0000313" key="3">
    <source>
        <dbReference type="Proteomes" id="UP000256899"/>
    </source>
</evidence>
<dbReference type="Gene3D" id="3.40.50.12780">
    <property type="entry name" value="N-terminal domain of ligase-like"/>
    <property type="match status" value="1"/>
</dbReference>
<dbReference type="InterPro" id="IPR053158">
    <property type="entry name" value="CapK_Type1_Caps_Biosynth"/>
</dbReference>
<evidence type="ECO:0000259" key="1">
    <source>
        <dbReference type="Pfam" id="PF00501"/>
    </source>
</evidence>
<evidence type="ECO:0000313" key="2">
    <source>
        <dbReference type="EMBL" id="REL31139.1"/>
    </source>
</evidence>